<feature type="region of interest" description="Disordered" evidence="1">
    <location>
        <begin position="59"/>
        <end position="91"/>
    </location>
</feature>
<accession>M5UKY8</accession>
<dbReference type="PATRIC" id="fig|1263870.3.peg.62"/>
<sequence>MWEDPMAWTVRRLRTTLGFALILMVIQSGSAVSRKDVADPNGSTTESRQVETAEISKASHATANAAQMTSDDMRSAQSAPRAVPPRGWRRTSNGWEHVSTWSTLPTRTVTLNDHIIAQRDAEPIWLRNAARVLRGIHPSYFALGQILAAGTLFVLSRRRGDQRCPHPGRYFFREPTRLAR</sequence>
<evidence type="ECO:0000256" key="1">
    <source>
        <dbReference type="SAM" id="MobiDB-lite"/>
    </source>
</evidence>
<feature type="compositionally biased region" description="Polar residues" evidence="1">
    <location>
        <begin position="59"/>
        <end position="78"/>
    </location>
</feature>
<evidence type="ECO:0000313" key="2">
    <source>
        <dbReference type="EMBL" id="EMI58526.1"/>
    </source>
</evidence>
<dbReference type="EMBL" id="ANOH01000003">
    <property type="protein sequence ID" value="EMI58526.1"/>
    <property type="molecule type" value="Genomic_DNA"/>
</dbReference>
<comment type="caution">
    <text evidence="2">The sequence shown here is derived from an EMBL/GenBank/DDBJ whole genome shotgun (WGS) entry which is preliminary data.</text>
</comment>
<organism evidence="2 3">
    <name type="scientific">Rhodopirellula sallentina SM41</name>
    <dbReference type="NCBI Taxonomy" id="1263870"/>
    <lineage>
        <taxon>Bacteria</taxon>
        <taxon>Pseudomonadati</taxon>
        <taxon>Planctomycetota</taxon>
        <taxon>Planctomycetia</taxon>
        <taxon>Pirellulales</taxon>
        <taxon>Pirellulaceae</taxon>
        <taxon>Rhodopirellula</taxon>
    </lineage>
</organism>
<keyword evidence="3" id="KW-1185">Reference proteome</keyword>
<gene>
    <name evidence="2" type="ORF">RSSM_00053</name>
</gene>
<dbReference type="AlphaFoldDB" id="M5UKY8"/>
<proteinExistence type="predicted"/>
<dbReference type="Proteomes" id="UP000011885">
    <property type="component" value="Unassembled WGS sequence"/>
</dbReference>
<name>M5UKY8_9BACT</name>
<reference evidence="2 3" key="1">
    <citation type="journal article" date="2013" name="Mar. Genomics">
        <title>Expression of sulfatases in Rhodopirellula baltica and the diversity of sulfatases in the genus Rhodopirellula.</title>
        <authorList>
            <person name="Wegner C.E."/>
            <person name="Richter-Heitmann T."/>
            <person name="Klindworth A."/>
            <person name="Klockow C."/>
            <person name="Richter M."/>
            <person name="Achstetter T."/>
            <person name="Glockner F.O."/>
            <person name="Harder J."/>
        </authorList>
    </citation>
    <scope>NUCLEOTIDE SEQUENCE [LARGE SCALE GENOMIC DNA]</scope>
    <source>
        <strain evidence="2 3">SM41</strain>
    </source>
</reference>
<protein>
    <submittedName>
        <fullName evidence="2">Uncharacterized protein</fullName>
    </submittedName>
</protein>
<evidence type="ECO:0000313" key="3">
    <source>
        <dbReference type="Proteomes" id="UP000011885"/>
    </source>
</evidence>